<keyword evidence="5" id="KW-1185">Reference proteome</keyword>
<keyword evidence="2" id="KW-0472">Membrane</keyword>
<dbReference type="EMBL" id="BAAASR010000050">
    <property type="protein sequence ID" value="GAA2518749.1"/>
    <property type="molecule type" value="Genomic_DNA"/>
</dbReference>
<evidence type="ECO:0000313" key="5">
    <source>
        <dbReference type="Proteomes" id="UP001499942"/>
    </source>
</evidence>
<feature type="transmembrane region" description="Helical" evidence="2">
    <location>
        <begin position="46"/>
        <end position="68"/>
    </location>
</feature>
<evidence type="ECO:0000256" key="1">
    <source>
        <dbReference type="SAM" id="MobiDB-lite"/>
    </source>
</evidence>
<organism evidence="4 5">
    <name type="scientific">Streptomyces gobitricini</name>
    <dbReference type="NCBI Taxonomy" id="68211"/>
    <lineage>
        <taxon>Bacteria</taxon>
        <taxon>Bacillati</taxon>
        <taxon>Actinomycetota</taxon>
        <taxon>Actinomycetes</taxon>
        <taxon>Kitasatosporales</taxon>
        <taxon>Streptomycetaceae</taxon>
        <taxon>Streptomyces</taxon>
    </lineage>
</organism>
<keyword evidence="2" id="KW-1133">Transmembrane helix</keyword>
<reference evidence="5" key="1">
    <citation type="journal article" date="2019" name="Int. J. Syst. Evol. Microbiol.">
        <title>The Global Catalogue of Microorganisms (GCM) 10K type strain sequencing project: providing services to taxonomists for standard genome sequencing and annotation.</title>
        <authorList>
            <consortium name="The Broad Institute Genomics Platform"/>
            <consortium name="The Broad Institute Genome Sequencing Center for Infectious Disease"/>
            <person name="Wu L."/>
            <person name="Ma J."/>
        </authorList>
    </citation>
    <scope>NUCLEOTIDE SEQUENCE [LARGE SCALE GENOMIC DNA]</scope>
    <source>
        <strain evidence="5">JCM 5062</strain>
    </source>
</reference>
<feature type="transmembrane region" description="Helical" evidence="2">
    <location>
        <begin position="113"/>
        <end position="132"/>
    </location>
</feature>
<name>A0ABP6AMC1_9ACTN</name>
<keyword evidence="2" id="KW-0812">Transmembrane</keyword>
<protein>
    <recommendedName>
        <fullName evidence="3">DUF7144 domain-containing protein</fullName>
    </recommendedName>
</protein>
<feature type="transmembrane region" description="Helical" evidence="2">
    <location>
        <begin position="138"/>
        <end position="155"/>
    </location>
</feature>
<feature type="domain" description="DUF7144" evidence="3">
    <location>
        <begin position="46"/>
        <end position="157"/>
    </location>
</feature>
<comment type="caution">
    <text evidence="4">The sequence shown here is derived from an EMBL/GenBank/DDBJ whole genome shotgun (WGS) entry which is preliminary data.</text>
</comment>
<evidence type="ECO:0000256" key="2">
    <source>
        <dbReference type="SAM" id="Phobius"/>
    </source>
</evidence>
<dbReference type="Proteomes" id="UP001499942">
    <property type="component" value="Unassembled WGS sequence"/>
</dbReference>
<dbReference type="InterPro" id="IPR055568">
    <property type="entry name" value="DUF7144"/>
</dbReference>
<feature type="transmembrane region" description="Helical" evidence="2">
    <location>
        <begin position="88"/>
        <end position="108"/>
    </location>
</feature>
<gene>
    <name evidence="4" type="ORF">GCM10010393_59610</name>
</gene>
<evidence type="ECO:0000313" key="4">
    <source>
        <dbReference type="EMBL" id="GAA2518749.1"/>
    </source>
</evidence>
<sequence length="167" mass="16995">MGGGGGTIGGMSNPSEGPSGPVHHAYAHHSAHEEPRSAGGWASGGVMFAGVLMMVEGVLGMLQGITGIAEDDVYGRVGQYVFEFSVSAWGWIHLVLGLLVALIGAGILSGAEWARAGGVALAALAVIANFIWLPYQPVWAIVSIAIGVFVIWALCTEDTGPGAPGGR</sequence>
<accession>A0ABP6AMC1</accession>
<evidence type="ECO:0000259" key="3">
    <source>
        <dbReference type="Pfam" id="PF23636"/>
    </source>
</evidence>
<proteinExistence type="predicted"/>
<feature type="region of interest" description="Disordered" evidence="1">
    <location>
        <begin position="1"/>
        <end position="29"/>
    </location>
</feature>
<dbReference type="Pfam" id="PF23636">
    <property type="entry name" value="DUF7144"/>
    <property type="match status" value="1"/>
</dbReference>